<reference evidence="2 3" key="1">
    <citation type="submission" date="2017-01" db="EMBL/GenBank/DDBJ databases">
        <title>Complete Genome Sequence of Vibrio vulnificus FORC_053.</title>
        <authorList>
            <consortium name="Food-borne Pathogen Omics Research Center"/>
            <person name="Chung H.Y."/>
            <person name="Na E.J."/>
            <person name="Song J.S."/>
            <person name="Kim H."/>
            <person name="Lee J.-H."/>
            <person name="Ryu S."/>
            <person name="Choi S.H."/>
        </authorList>
    </citation>
    <scope>NUCLEOTIDE SEQUENCE [LARGE SCALE GENOMIC DNA]</scope>
    <source>
        <strain evidence="2 3">FORC_053</strain>
    </source>
</reference>
<accession>A0AAN1PNV1</accession>
<dbReference type="SMART" id="SM00901">
    <property type="entry name" value="FRG"/>
    <property type="match status" value="1"/>
</dbReference>
<dbReference type="InterPro" id="IPR014966">
    <property type="entry name" value="FRG-dom"/>
</dbReference>
<proteinExistence type="predicted"/>
<evidence type="ECO:0000313" key="3">
    <source>
        <dbReference type="Proteomes" id="UP000263418"/>
    </source>
</evidence>
<organism evidence="2 3">
    <name type="scientific">Vibrio vulnificus</name>
    <dbReference type="NCBI Taxonomy" id="672"/>
    <lineage>
        <taxon>Bacteria</taxon>
        <taxon>Pseudomonadati</taxon>
        <taxon>Pseudomonadota</taxon>
        <taxon>Gammaproteobacteria</taxon>
        <taxon>Vibrionales</taxon>
        <taxon>Vibrionaceae</taxon>
        <taxon>Vibrio</taxon>
    </lineage>
</organism>
<dbReference type="Pfam" id="PF08867">
    <property type="entry name" value="FRG"/>
    <property type="match status" value="1"/>
</dbReference>
<dbReference type="EMBL" id="CP019290">
    <property type="protein sequence ID" value="AXX59646.1"/>
    <property type="molecule type" value="Genomic_DNA"/>
</dbReference>
<dbReference type="AlphaFoldDB" id="A0AAN1PNV1"/>
<sequence length="273" mass="31514">MNGKFEIKRINTISDFKSFVDLKPYRKWIYRGQSSSDWKLESSLFRAINDAAEIRKLAGEKSQIVTSLNYEEIMLERFKSGAHLFLEHLPKTSDTLSWLAVMQHHGAPTRFLDFSFSAYIALYFAVESGSGDSAIYCIDHSALKRVDNRHFGDERKNVYKRVMVGETTNDEMCSFAFEPEFYNKRLLAQQGLFLVPNHLQFSHEQILNEYKMPPRSAYKLIISKELRYKCLQLLNQLNITSGTIYPGLDGFCKGLYKVPTFSSHSQTRVGKET</sequence>
<evidence type="ECO:0000313" key="2">
    <source>
        <dbReference type="EMBL" id="AXX59646.1"/>
    </source>
</evidence>
<dbReference type="RefSeq" id="WP_118893605.1">
    <property type="nucleotide sequence ID" value="NZ_CP019290.1"/>
</dbReference>
<gene>
    <name evidence="2" type="ORF">FORC53_1307</name>
</gene>
<evidence type="ECO:0000259" key="1">
    <source>
        <dbReference type="SMART" id="SM00901"/>
    </source>
</evidence>
<name>A0AAN1PNV1_VIBVL</name>
<protein>
    <recommendedName>
        <fullName evidence="1">FRG domain-containing protein</fullName>
    </recommendedName>
</protein>
<dbReference type="Proteomes" id="UP000263418">
    <property type="component" value="Chromosome 1"/>
</dbReference>
<feature type="domain" description="FRG" evidence="1">
    <location>
        <begin position="24"/>
        <end position="136"/>
    </location>
</feature>